<name>A0A9P8Q074_WICPI</name>
<accession>A0A9P8Q074</accession>
<evidence type="ECO:0000313" key="3">
    <source>
        <dbReference type="Proteomes" id="UP000774326"/>
    </source>
</evidence>
<reference evidence="2" key="2">
    <citation type="submission" date="2021-01" db="EMBL/GenBank/DDBJ databases">
        <authorList>
            <person name="Schikora-Tamarit M.A."/>
        </authorList>
    </citation>
    <scope>NUCLEOTIDE SEQUENCE</scope>
    <source>
        <strain evidence="2">CBS2887</strain>
    </source>
</reference>
<gene>
    <name evidence="2" type="ORF">WICPIJ_008288</name>
</gene>
<reference evidence="2" key="1">
    <citation type="journal article" date="2021" name="Open Biol.">
        <title>Shared evolutionary footprints suggest mitochondrial oxidative damage underlies multiple complex I losses in fungi.</title>
        <authorList>
            <person name="Schikora-Tamarit M.A."/>
            <person name="Marcet-Houben M."/>
            <person name="Nosek J."/>
            <person name="Gabaldon T."/>
        </authorList>
    </citation>
    <scope>NUCLEOTIDE SEQUENCE</scope>
    <source>
        <strain evidence="2">CBS2887</strain>
    </source>
</reference>
<organism evidence="2 3">
    <name type="scientific">Wickerhamomyces pijperi</name>
    <name type="common">Yeast</name>
    <name type="synonym">Pichia pijperi</name>
    <dbReference type="NCBI Taxonomy" id="599730"/>
    <lineage>
        <taxon>Eukaryota</taxon>
        <taxon>Fungi</taxon>
        <taxon>Dikarya</taxon>
        <taxon>Ascomycota</taxon>
        <taxon>Saccharomycotina</taxon>
        <taxon>Saccharomycetes</taxon>
        <taxon>Phaffomycetales</taxon>
        <taxon>Wickerhamomycetaceae</taxon>
        <taxon>Wickerhamomyces</taxon>
    </lineage>
</organism>
<proteinExistence type="predicted"/>
<dbReference type="AlphaFoldDB" id="A0A9P8Q074"/>
<feature type="region of interest" description="Disordered" evidence="1">
    <location>
        <begin position="1"/>
        <end position="21"/>
    </location>
</feature>
<evidence type="ECO:0000313" key="2">
    <source>
        <dbReference type="EMBL" id="KAH3680439.1"/>
    </source>
</evidence>
<comment type="caution">
    <text evidence="2">The sequence shown here is derived from an EMBL/GenBank/DDBJ whole genome shotgun (WGS) entry which is preliminary data.</text>
</comment>
<dbReference type="EMBL" id="JAEUBG010004735">
    <property type="protein sequence ID" value="KAH3680439.1"/>
    <property type="molecule type" value="Genomic_DNA"/>
</dbReference>
<dbReference type="Proteomes" id="UP000774326">
    <property type="component" value="Unassembled WGS sequence"/>
</dbReference>
<evidence type="ECO:0000256" key="1">
    <source>
        <dbReference type="SAM" id="MobiDB-lite"/>
    </source>
</evidence>
<protein>
    <submittedName>
        <fullName evidence="2">Uncharacterized protein</fullName>
    </submittedName>
</protein>
<keyword evidence="3" id="KW-1185">Reference proteome</keyword>
<sequence>MKDTKDSHASVLPSTNSPTLGRKSFFFCLDNENCVRSLNNVTVSATIKLTDSSTLETYPLVKVTILCLMPGELLANGRTMVLIHVAMSSKISETCVMLSRYAKLTTSDL</sequence>